<accession>A0ACB9PQA4</accession>
<proteinExistence type="predicted"/>
<comment type="caution">
    <text evidence="1">The sequence shown here is derived from an EMBL/GenBank/DDBJ whole genome shotgun (WGS) entry which is preliminary data.</text>
</comment>
<reference evidence="1 2" key="1">
    <citation type="journal article" date="2022" name="DNA Res.">
        <title>Chromosomal-level genome assembly of the orchid tree Bauhinia variegata (Leguminosae; Cercidoideae) supports the allotetraploid origin hypothesis of Bauhinia.</title>
        <authorList>
            <person name="Zhong Y."/>
            <person name="Chen Y."/>
            <person name="Zheng D."/>
            <person name="Pang J."/>
            <person name="Liu Y."/>
            <person name="Luo S."/>
            <person name="Meng S."/>
            <person name="Qian L."/>
            <person name="Wei D."/>
            <person name="Dai S."/>
            <person name="Zhou R."/>
        </authorList>
    </citation>
    <scope>NUCLEOTIDE SEQUENCE [LARGE SCALE GENOMIC DNA]</scope>
    <source>
        <strain evidence="1">BV-YZ2020</strain>
    </source>
</reference>
<name>A0ACB9PQA4_BAUVA</name>
<evidence type="ECO:0000313" key="2">
    <source>
        <dbReference type="Proteomes" id="UP000828941"/>
    </source>
</evidence>
<organism evidence="1 2">
    <name type="scientific">Bauhinia variegata</name>
    <name type="common">Purple orchid tree</name>
    <name type="synonym">Phanera variegata</name>
    <dbReference type="NCBI Taxonomy" id="167791"/>
    <lineage>
        <taxon>Eukaryota</taxon>
        <taxon>Viridiplantae</taxon>
        <taxon>Streptophyta</taxon>
        <taxon>Embryophyta</taxon>
        <taxon>Tracheophyta</taxon>
        <taxon>Spermatophyta</taxon>
        <taxon>Magnoliopsida</taxon>
        <taxon>eudicotyledons</taxon>
        <taxon>Gunneridae</taxon>
        <taxon>Pentapetalae</taxon>
        <taxon>rosids</taxon>
        <taxon>fabids</taxon>
        <taxon>Fabales</taxon>
        <taxon>Fabaceae</taxon>
        <taxon>Cercidoideae</taxon>
        <taxon>Cercideae</taxon>
        <taxon>Bauhiniinae</taxon>
        <taxon>Bauhinia</taxon>
    </lineage>
</organism>
<protein>
    <submittedName>
        <fullName evidence="1">Uncharacterized protein</fullName>
    </submittedName>
</protein>
<dbReference type="EMBL" id="CM039428">
    <property type="protein sequence ID" value="KAI4350937.1"/>
    <property type="molecule type" value="Genomic_DNA"/>
</dbReference>
<dbReference type="Proteomes" id="UP000828941">
    <property type="component" value="Chromosome 3"/>
</dbReference>
<gene>
    <name evidence="1" type="ORF">L6164_005339</name>
</gene>
<sequence length="486" mass="54448">MAAKRFFDDSDPDPDKPNDKRMRPNSSRPSFASVIGEAVMVKNLQNLFSGLEPLLRKVVNEELERAMRHYCPLSITRSPSLRIQAMEQPPSLQLAFSKKLSLPIFTGSRILAVDGNPITIILVDKNSDQMVPTSLPHPIKLQIVVLDGDFPAGDDERWTSEQFNRNIIKERTGKRPLLTGELNITLRDGIAPLEDIGFTDNSSWIRSRKFRVAVRVATGSTQGVRIREGMTGAFMVKDHRGELYKKHHPPMLHDEVWRLEKIAKDGAFHKKLSEEGIKTVQEFLKLSVVDPNKLRKALGVGMSDKMWDATMKHAKTCDMGNKLYVHRGSNCTLLLNPVCQVIRAEINGQIVPTKELQSNMNRSYVQGLVRDAYMRWTTLEEVDAVLNDNMTLALLTQGESMDQYPNNNNNQSLMVAYEQNGYYVDKSPIEMTGYEPGSGSGSGSGSGNEWPMNSTYASTSAFGNDIAYSFSESQSDGDINPSNRWN</sequence>
<keyword evidence="2" id="KW-1185">Reference proteome</keyword>
<evidence type="ECO:0000313" key="1">
    <source>
        <dbReference type="EMBL" id="KAI4350937.1"/>
    </source>
</evidence>